<protein>
    <submittedName>
        <fullName evidence="5">Thioredoxin family protein</fullName>
    </submittedName>
</protein>
<evidence type="ECO:0000256" key="3">
    <source>
        <dbReference type="SAM" id="MobiDB-lite"/>
    </source>
</evidence>
<dbReference type="Pfam" id="PF00085">
    <property type="entry name" value="Thioredoxin"/>
    <property type="match status" value="1"/>
</dbReference>
<dbReference type="SUPFAM" id="SSF52833">
    <property type="entry name" value="Thioredoxin-like"/>
    <property type="match status" value="1"/>
</dbReference>
<accession>A0AA41QFA6</accession>
<dbReference type="Gene3D" id="3.40.30.10">
    <property type="entry name" value="Glutaredoxin"/>
    <property type="match status" value="1"/>
</dbReference>
<dbReference type="PANTHER" id="PTHR45663">
    <property type="entry name" value="GEO12009P1"/>
    <property type="match status" value="1"/>
</dbReference>
<name>A0AA41QFA6_9MICO</name>
<comment type="similarity">
    <text evidence="1">Belongs to the thioredoxin family.</text>
</comment>
<keyword evidence="2" id="KW-0676">Redox-active center</keyword>
<dbReference type="CDD" id="cd02947">
    <property type="entry name" value="TRX_family"/>
    <property type="match status" value="1"/>
</dbReference>
<dbReference type="EMBL" id="JAKGSG010000038">
    <property type="protein sequence ID" value="MCF4122092.1"/>
    <property type="molecule type" value="Genomic_DNA"/>
</dbReference>
<feature type="compositionally biased region" description="Polar residues" evidence="3">
    <location>
        <begin position="157"/>
        <end position="166"/>
    </location>
</feature>
<dbReference type="GO" id="GO:0005829">
    <property type="term" value="C:cytosol"/>
    <property type="evidence" value="ECO:0007669"/>
    <property type="project" value="TreeGrafter"/>
</dbReference>
<dbReference type="PANTHER" id="PTHR45663:SF11">
    <property type="entry name" value="GEO12009P1"/>
    <property type="match status" value="1"/>
</dbReference>
<feature type="domain" description="Thioredoxin" evidence="4">
    <location>
        <begin position="53"/>
        <end position="134"/>
    </location>
</feature>
<evidence type="ECO:0000259" key="4">
    <source>
        <dbReference type="Pfam" id="PF00085"/>
    </source>
</evidence>
<feature type="compositionally biased region" description="Low complexity" evidence="3">
    <location>
        <begin position="133"/>
        <end position="146"/>
    </location>
</feature>
<evidence type="ECO:0000256" key="1">
    <source>
        <dbReference type="ARBA" id="ARBA00008987"/>
    </source>
</evidence>
<dbReference type="InterPro" id="IPR036249">
    <property type="entry name" value="Thioredoxin-like_sf"/>
</dbReference>
<dbReference type="RefSeq" id="WP_236089891.1">
    <property type="nucleotide sequence ID" value="NZ_JAKGSG010000038.1"/>
</dbReference>
<sequence length="166" mass="17261">MTVQLATLGALLVLTAAIGLWWSARQGAVRAPARGAAAEGGLDWAEYGVALGSRTTFVQFSAEVCAPCRATARVLGELASAHPGVTHRELDVDENLGLVRELSVLRTPTVLVLDPSGREVARLSGAVSRTQAREALAAGERGAPAPHGVPEPGVANHTVTNNERRA</sequence>
<organism evidence="5 6">
    <name type="scientific">Antribacter soli</name>
    <dbReference type="NCBI Taxonomy" id="2910976"/>
    <lineage>
        <taxon>Bacteria</taxon>
        <taxon>Bacillati</taxon>
        <taxon>Actinomycetota</taxon>
        <taxon>Actinomycetes</taxon>
        <taxon>Micrococcales</taxon>
        <taxon>Promicromonosporaceae</taxon>
        <taxon>Antribacter</taxon>
    </lineage>
</organism>
<evidence type="ECO:0000313" key="5">
    <source>
        <dbReference type="EMBL" id="MCF4122092.1"/>
    </source>
</evidence>
<evidence type="ECO:0000313" key="6">
    <source>
        <dbReference type="Proteomes" id="UP001165405"/>
    </source>
</evidence>
<keyword evidence="6" id="KW-1185">Reference proteome</keyword>
<dbReference type="GO" id="GO:0045454">
    <property type="term" value="P:cell redox homeostasis"/>
    <property type="evidence" value="ECO:0007669"/>
    <property type="project" value="TreeGrafter"/>
</dbReference>
<dbReference type="InterPro" id="IPR013766">
    <property type="entry name" value="Thioredoxin_domain"/>
</dbReference>
<gene>
    <name evidence="5" type="ORF">L1785_14010</name>
</gene>
<reference evidence="5" key="1">
    <citation type="submission" date="2022-01" db="EMBL/GenBank/DDBJ databases">
        <title>Antribacter sp. nov., isolated from Guizhou of China.</title>
        <authorList>
            <person name="Chengliang C."/>
            <person name="Ya Z."/>
        </authorList>
    </citation>
    <scope>NUCLEOTIDE SEQUENCE</scope>
    <source>
        <strain evidence="5">KLBMP 9083</strain>
    </source>
</reference>
<comment type="caution">
    <text evidence="5">The sequence shown here is derived from an EMBL/GenBank/DDBJ whole genome shotgun (WGS) entry which is preliminary data.</text>
</comment>
<feature type="region of interest" description="Disordered" evidence="3">
    <location>
        <begin position="133"/>
        <end position="166"/>
    </location>
</feature>
<dbReference type="Proteomes" id="UP001165405">
    <property type="component" value="Unassembled WGS sequence"/>
</dbReference>
<dbReference type="AlphaFoldDB" id="A0AA41QFA6"/>
<evidence type="ECO:0000256" key="2">
    <source>
        <dbReference type="ARBA" id="ARBA00023284"/>
    </source>
</evidence>
<proteinExistence type="inferred from homology"/>
<dbReference type="GO" id="GO:0015035">
    <property type="term" value="F:protein-disulfide reductase activity"/>
    <property type="evidence" value="ECO:0007669"/>
    <property type="project" value="TreeGrafter"/>
</dbReference>